<organism evidence="1 2">
    <name type="scientific">Natronolimnobius baerhuensis</name>
    <dbReference type="NCBI Taxonomy" id="253108"/>
    <lineage>
        <taxon>Archaea</taxon>
        <taxon>Methanobacteriati</taxon>
        <taxon>Methanobacteriota</taxon>
        <taxon>Stenosarchaea group</taxon>
        <taxon>Halobacteria</taxon>
        <taxon>Halobacteriales</taxon>
        <taxon>Natrialbaceae</taxon>
        <taxon>Natronolimnobius</taxon>
    </lineage>
</organism>
<reference evidence="1 2" key="1">
    <citation type="submission" date="2017-02" db="EMBL/GenBank/DDBJ databases">
        <title>Natronthermophilus aegyptiacus gen. nov.,sp. nov., an aerobic, extremely halophilic alkalithermophilic archaeon isolated from the athalassohaline Wadi An Natrun, Egypt.</title>
        <authorList>
            <person name="Zhao B."/>
        </authorList>
    </citation>
    <scope>NUCLEOTIDE SEQUENCE [LARGE SCALE GENOMIC DNA]</scope>
    <source>
        <strain evidence="1 2">CGMCC 1.3597</strain>
    </source>
</reference>
<gene>
    <name evidence="1" type="ORF">B2G88_06365</name>
</gene>
<accession>A0A202E725</accession>
<name>A0A202E725_9EURY</name>
<dbReference type="AlphaFoldDB" id="A0A202E725"/>
<sequence>MTKRIQFSNWETVVDELRQFGETGDVTLKDDRIRINFGSAHIEVSQDGLVSTGMPLHEFEQKGDVDLIVNHDDGSLTIESDDVTYTFRRPGG</sequence>
<keyword evidence="2" id="KW-1185">Reference proteome</keyword>
<evidence type="ECO:0000313" key="1">
    <source>
        <dbReference type="EMBL" id="OVE84057.1"/>
    </source>
</evidence>
<protein>
    <submittedName>
        <fullName evidence="1">Uncharacterized protein</fullName>
    </submittedName>
</protein>
<comment type="caution">
    <text evidence="1">The sequence shown here is derived from an EMBL/GenBank/DDBJ whole genome shotgun (WGS) entry which is preliminary data.</text>
</comment>
<dbReference type="EMBL" id="MWPH01000002">
    <property type="protein sequence ID" value="OVE84057.1"/>
    <property type="molecule type" value="Genomic_DNA"/>
</dbReference>
<evidence type="ECO:0000313" key="2">
    <source>
        <dbReference type="Proteomes" id="UP000196084"/>
    </source>
</evidence>
<dbReference type="Proteomes" id="UP000196084">
    <property type="component" value="Unassembled WGS sequence"/>
</dbReference>
<dbReference type="OrthoDB" id="191810at2157"/>
<proteinExistence type="predicted"/>
<dbReference type="RefSeq" id="WP_054863907.1">
    <property type="nucleotide sequence ID" value="NZ_MWPH01000002.1"/>
</dbReference>